<evidence type="ECO:0000313" key="12">
    <source>
        <dbReference type="EMBL" id="CAG5099090.1"/>
    </source>
</evidence>
<feature type="region of interest" description="Disordered" evidence="9">
    <location>
        <begin position="697"/>
        <end position="716"/>
    </location>
</feature>
<dbReference type="SUPFAM" id="SSF88697">
    <property type="entry name" value="PUA domain-like"/>
    <property type="match status" value="1"/>
</dbReference>
<dbReference type="InterPro" id="IPR015947">
    <property type="entry name" value="PUA-like_sf"/>
</dbReference>
<protein>
    <recommendedName>
        <fullName evidence="5">60S ribosome subunit biogenesis protein NIP7 homolog</fullName>
        <ecNumber evidence="4">2.3.2.26</ecNumber>
    </recommendedName>
</protein>
<proteinExistence type="predicted"/>
<dbReference type="InterPro" id="IPR005155">
    <property type="entry name" value="UPF0113_PUA"/>
</dbReference>
<dbReference type="PANTHER" id="PTHR11254:SF395">
    <property type="entry name" value="E3 UBIQUITIN-PROTEIN LIGASE SMURF1"/>
    <property type="match status" value="1"/>
</dbReference>
<dbReference type="InterPro" id="IPR031905">
    <property type="entry name" value="Flotillin_C"/>
</dbReference>
<dbReference type="Pfam" id="PF03657">
    <property type="entry name" value="UPF0113"/>
    <property type="match status" value="1"/>
</dbReference>
<evidence type="ECO:0000256" key="8">
    <source>
        <dbReference type="PROSITE-ProRule" id="PRU00104"/>
    </source>
</evidence>
<feature type="domain" description="HECT" evidence="11">
    <location>
        <begin position="808"/>
        <end position="1149"/>
    </location>
</feature>
<dbReference type="Gene3D" id="2.60.40.150">
    <property type="entry name" value="C2 domain"/>
    <property type="match status" value="1"/>
</dbReference>
<dbReference type="InterPro" id="IPR035983">
    <property type="entry name" value="Hect_E3_ubiquitin_ligase"/>
</dbReference>
<evidence type="ECO:0000256" key="4">
    <source>
        <dbReference type="ARBA" id="ARBA00012485"/>
    </source>
</evidence>
<dbReference type="CDD" id="cd00078">
    <property type="entry name" value="HECTc"/>
    <property type="match status" value="1"/>
</dbReference>
<feature type="active site" description="Glycyl thioester intermediate" evidence="8">
    <location>
        <position position="1117"/>
    </location>
</feature>
<dbReference type="CDD" id="cd21151">
    <property type="entry name" value="PUA_Nip7-like"/>
    <property type="match status" value="1"/>
</dbReference>
<dbReference type="Gene3D" id="2.30.130.10">
    <property type="entry name" value="PUA domain"/>
    <property type="match status" value="1"/>
</dbReference>
<dbReference type="EC" id="2.3.2.26" evidence="4"/>
<dbReference type="PROSITE" id="PS50020">
    <property type="entry name" value="WW_DOMAIN_2"/>
    <property type="match status" value="1"/>
</dbReference>
<evidence type="ECO:0000256" key="2">
    <source>
        <dbReference type="ARBA" id="ARBA00004087"/>
    </source>
</evidence>
<organism evidence="12 13">
    <name type="scientific">Oikopleura dioica</name>
    <name type="common">Tunicate</name>
    <dbReference type="NCBI Taxonomy" id="34765"/>
    <lineage>
        <taxon>Eukaryota</taxon>
        <taxon>Metazoa</taxon>
        <taxon>Chordata</taxon>
        <taxon>Tunicata</taxon>
        <taxon>Appendicularia</taxon>
        <taxon>Copelata</taxon>
        <taxon>Oikopleuridae</taxon>
        <taxon>Oikopleura</taxon>
    </lineage>
</organism>
<evidence type="ECO:0000256" key="5">
    <source>
        <dbReference type="ARBA" id="ARBA00018162"/>
    </source>
</evidence>
<dbReference type="SMART" id="SM00119">
    <property type="entry name" value="HECTc"/>
    <property type="match status" value="1"/>
</dbReference>
<accession>A0ABN7SFF2</accession>
<evidence type="ECO:0000313" key="13">
    <source>
        <dbReference type="Proteomes" id="UP001158576"/>
    </source>
</evidence>
<gene>
    <name evidence="12" type="ORF">OKIOD_LOCUS7799</name>
</gene>
<dbReference type="InterPro" id="IPR036013">
    <property type="entry name" value="Band_7/SPFH_dom_sf"/>
</dbReference>
<dbReference type="InterPro" id="IPR035892">
    <property type="entry name" value="C2_domain_sf"/>
</dbReference>
<dbReference type="Pfam" id="PF15975">
    <property type="entry name" value="Flot"/>
    <property type="match status" value="1"/>
</dbReference>
<evidence type="ECO:0000256" key="3">
    <source>
        <dbReference type="ARBA" id="ARBA00004906"/>
    </source>
</evidence>
<dbReference type="InterPro" id="IPR036974">
    <property type="entry name" value="PUA_sf"/>
</dbReference>
<dbReference type="InterPro" id="IPR002478">
    <property type="entry name" value="PUA"/>
</dbReference>
<keyword evidence="7 8" id="KW-0833">Ubl conjugation pathway</keyword>
<dbReference type="InterPro" id="IPR036020">
    <property type="entry name" value="WW_dom_sf"/>
</dbReference>
<dbReference type="InterPro" id="IPR040598">
    <property type="entry name" value="NIP7_N"/>
</dbReference>
<feature type="domain" description="WW" evidence="10">
    <location>
        <begin position="728"/>
        <end position="761"/>
    </location>
</feature>
<dbReference type="Pfam" id="PF00632">
    <property type="entry name" value="HECT"/>
    <property type="match status" value="1"/>
</dbReference>
<dbReference type="SMART" id="SM00359">
    <property type="entry name" value="PUA"/>
    <property type="match status" value="1"/>
</dbReference>
<dbReference type="Gene3D" id="3.30.479.30">
    <property type="entry name" value="Band 7 domain"/>
    <property type="match status" value="1"/>
</dbReference>
<dbReference type="CDD" id="cd00201">
    <property type="entry name" value="WW"/>
    <property type="match status" value="1"/>
</dbReference>
<evidence type="ECO:0000256" key="1">
    <source>
        <dbReference type="ARBA" id="ARBA00000885"/>
    </source>
</evidence>
<sequence length="1149" mass="130112">MRPLHGDETKAFFEKLANYIGSENIKRLLERSDGKYQFILHKERVYYASEDIVKKAGSCARENLISVGVCFGKFTKTKKFRLQITALDYLAPYAQFKVWLKASSEQSFLYGNHVLKSGLGRVTENTDQYQGVVVYTMNDVPLGFGVAAKNTSEIRKADPMNIVVFHQADIGEMKTASYELPKHFNSFRMGFETCGPNEAMVVSGCGKSEPETICGGRAWVWPIFQKVQRLSLNAMTLQIKSVSVNTKQGVPISCIGIAQIKIGSEDKDLLNRACMHFLGKNEEEIRHIALETMEGHQRAIMGTMTVEEIYQDRKSFSEQVFEVSITDMHTMGITVVSYTLKDIHDNHEYLASLGRGQTALVKRDARKGEAEAKMNSAIKNSHAEKERMESKYQNDTAIAQSKRDFDLRKAQNDQEIQTQKAISDLATKLQEALTRQQVKDAEMQVKMIERKRQIELQDQEILRKQKELEARVKKPAEAEKYKLEVEAEATRLRMVLEAEAEAEQLRLQGEARAYAIQEKAKAEADQMRKKAAAWNKYKDAAIVDMVLETLPKIAEEVAAPLAQTGKITMVSTGNGEIGASRLTGEILDVVTRLPQVVESMTGHKLATIDGKNLSVQTKNVAENDAPKFNQDFDLSISKRDGLTVEVIDYKRKKVLGGTHLSSAKIERLKQQGGVQSLSLRNPKDQANSGVVYLEVNSRAPRRPSAPAEARSRPQHDQDYFRRDIIHGPPLPKHYERRVTNKGQVFWLNHNTGQKTWHDPRFPRRRVQSEGPLPLAGRSEHLTMVVLITLITRREDVFESSYRAIFACPANLLHSRLYITFDKEIGIDYGGVAREWLYLLSKQMFSPDYGLFEYVTDDDYLLQLSPISSANPDHLNYFKFIGRVLGIAIFHGHYIDAAFSPIIYKQLLSLPLSLEDLKGVDDDLHKNLSWILENDVVENGLGDQPFTVDWDVLGEQKTANLCPDGDKITLTELNKRDYVALYVAWRLSRDTEQQLQALKSGLFEIVPSSFLCVFDSRELELVLCGLASIDVDDWQRNTKYGHLTADSELVTWFWTIVRSMDDVNRARLLQFCTGSSRVPVAGFKNLRGATNKDSNSVRPFSLVLIEGSPDLLPKAHTCFNRLDIPIYESREQFSEKLHFAINETIGFHDK</sequence>
<dbReference type="SMART" id="SM00456">
    <property type="entry name" value="WW"/>
    <property type="match status" value="1"/>
</dbReference>
<comment type="function">
    <text evidence="2">Required for proper 34S pre-rRNA processing and 60S ribosome subunit assembly.</text>
</comment>
<dbReference type="Pfam" id="PF01145">
    <property type="entry name" value="Band_7"/>
    <property type="match status" value="1"/>
</dbReference>
<evidence type="ECO:0000259" key="11">
    <source>
        <dbReference type="PROSITE" id="PS50237"/>
    </source>
</evidence>
<evidence type="ECO:0000256" key="9">
    <source>
        <dbReference type="SAM" id="MobiDB-lite"/>
    </source>
</evidence>
<dbReference type="SUPFAM" id="SSF117892">
    <property type="entry name" value="Band 7/SPFH domain"/>
    <property type="match status" value="1"/>
</dbReference>
<dbReference type="InterPro" id="IPR000569">
    <property type="entry name" value="HECT_dom"/>
</dbReference>
<comment type="pathway">
    <text evidence="3">Protein modification; protein ubiquitination.</text>
</comment>
<evidence type="ECO:0000256" key="6">
    <source>
        <dbReference type="ARBA" id="ARBA00022679"/>
    </source>
</evidence>
<dbReference type="Gene3D" id="3.30.2410.10">
    <property type="entry name" value="Hect, E3 ligase catalytic domain"/>
    <property type="match status" value="1"/>
</dbReference>
<dbReference type="SUPFAM" id="SSF88802">
    <property type="entry name" value="Pre-PUA domain"/>
    <property type="match status" value="1"/>
</dbReference>
<dbReference type="PANTHER" id="PTHR11254">
    <property type="entry name" value="HECT DOMAIN UBIQUITIN-PROTEIN LIGASE"/>
    <property type="match status" value="1"/>
</dbReference>
<dbReference type="Gene3D" id="3.30.2160.10">
    <property type="entry name" value="Hect, E3 ligase catalytic domain"/>
    <property type="match status" value="1"/>
</dbReference>
<keyword evidence="13" id="KW-1185">Reference proteome</keyword>
<keyword evidence="6" id="KW-0808">Transferase</keyword>
<dbReference type="SUPFAM" id="SSF49562">
    <property type="entry name" value="C2 domain (Calcium/lipid-binding domain, CaLB)"/>
    <property type="match status" value="1"/>
</dbReference>
<dbReference type="Gene3D" id="3.90.1750.10">
    <property type="entry name" value="Hect, E3 ligase catalytic domains"/>
    <property type="match status" value="1"/>
</dbReference>
<dbReference type="InterPro" id="IPR001202">
    <property type="entry name" value="WW_dom"/>
</dbReference>
<dbReference type="CDD" id="cd03399">
    <property type="entry name" value="SPFH_flotillin"/>
    <property type="match status" value="1"/>
</dbReference>
<dbReference type="PROSITE" id="PS50890">
    <property type="entry name" value="PUA"/>
    <property type="match status" value="1"/>
</dbReference>
<dbReference type="PROSITE" id="PS50237">
    <property type="entry name" value="HECT"/>
    <property type="match status" value="1"/>
</dbReference>
<dbReference type="InterPro" id="IPR050409">
    <property type="entry name" value="E3_ubiq-protein_ligase"/>
</dbReference>
<dbReference type="InterPro" id="IPR001107">
    <property type="entry name" value="Band_7"/>
</dbReference>
<comment type="catalytic activity">
    <reaction evidence="1">
        <text>S-ubiquitinyl-[E2 ubiquitin-conjugating enzyme]-L-cysteine + [acceptor protein]-L-lysine = [E2 ubiquitin-conjugating enzyme]-L-cysteine + N(6)-ubiquitinyl-[acceptor protein]-L-lysine.</text>
        <dbReference type="EC" id="2.3.2.26"/>
    </reaction>
</comment>
<evidence type="ECO:0000256" key="7">
    <source>
        <dbReference type="ARBA" id="ARBA00022786"/>
    </source>
</evidence>
<dbReference type="SUPFAM" id="SSF56204">
    <property type="entry name" value="Hect, E3 ligase catalytic domain"/>
    <property type="match status" value="1"/>
</dbReference>
<dbReference type="InterPro" id="IPR055359">
    <property type="entry name" value="Nip7_N_euk"/>
</dbReference>
<dbReference type="SMART" id="SM00244">
    <property type="entry name" value="PHB"/>
    <property type="match status" value="1"/>
</dbReference>
<name>A0ABN7SFF2_OIKDI</name>
<dbReference type="CDD" id="cd21146">
    <property type="entry name" value="Nip7_N_euk"/>
    <property type="match status" value="1"/>
</dbReference>
<dbReference type="Proteomes" id="UP001158576">
    <property type="component" value="Chromosome XSR"/>
</dbReference>
<dbReference type="EMBL" id="OU015569">
    <property type="protein sequence ID" value="CAG5099090.1"/>
    <property type="molecule type" value="Genomic_DNA"/>
</dbReference>
<dbReference type="Gene3D" id="3.10.450.220">
    <property type="match status" value="1"/>
</dbReference>
<dbReference type="Pfam" id="PF17833">
    <property type="entry name" value="pre-PUA_NIP7"/>
    <property type="match status" value="1"/>
</dbReference>
<reference evidence="12 13" key="1">
    <citation type="submission" date="2021-04" db="EMBL/GenBank/DDBJ databases">
        <authorList>
            <person name="Bliznina A."/>
        </authorList>
    </citation>
    <scope>NUCLEOTIDE SEQUENCE [LARGE SCALE GENOMIC DNA]</scope>
</reference>
<evidence type="ECO:0000259" key="10">
    <source>
        <dbReference type="PROSITE" id="PS50020"/>
    </source>
</evidence>
<dbReference type="SUPFAM" id="SSF51045">
    <property type="entry name" value="WW domain"/>
    <property type="match status" value="1"/>
</dbReference>